<proteinExistence type="predicted"/>
<dbReference type="AlphaFoldDB" id="A0A1I6EC20"/>
<dbReference type="Proteomes" id="UP000199584">
    <property type="component" value="Unassembled WGS sequence"/>
</dbReference>
<name>A0A1I6EC20_9FIRM</name>
<dbReference type="RefSeq" id="WP_092486907.1">
    <property type="nucleotide sequence ID" value="NZ_FOYM01000035.1"/>
</dbReference>
<evidence type="ECO:0000313" key="1">
    <source>
        <dbReference type="EMBL" id="SFR15303.1"/>
    </source>
</evidence>
<dbReference type="OrthoDB" id="2060482at2"/>
<gene>
    <name evidence="1" type="ORF">SAMN05660706_13517</name>
</gene>
<sequence length="103" mass="11874">MSISCNCSVDLCDAEAPEFYREDFLTAKKAHKCTECGGEIKPGQRYRLVVGKWDRHLETFRTCMPCHRIGEDLCPQGYYIGGLVEIIQECLGFDYRKVPKEYL</sequence>
<reference evidence="2" key="1">
    <citation type="submission" date="2016-10" db="EMBL/GenBank/DDBJ databases">
        <authorList>
            <person name="Varghese N."/>
            <person name="Submissions S."/>
        </authorList>
    </citation>
    <scope>NUCLEOTIDE SEQUENCE [LARGE SCALE GENOMIC DNA]</scope>
    <source>
        <strain evidence="2">DSM 3669</strain>
    </source>
</reference>
<dbReference type="EMBL" id="FOYM01000035">
    <property type="protein sequence ID" value="SFR15303.1"/>
    <property type="molecule type" value="Genomic_DNA"/>
</dbReference>
<dbReference type="STRING" id="39060.SAMN05660706_13517"/>
<organism evidence="1 2">
    <name type="scientific">Desulfoscipio geothermicus DSM 3669</name>
    <dbReference type="NCBI Taxonomy" id="1121426"/>
    <lineage>
        <taxon>Bacteria</taxon>
        <taxon>Bacillati</taxon>
        <taxon>Bacillota</taxon>
        <taxon>Clostridia</taxon>
        <taxon>Eubacteriales</taxon>
        <taxon>Desulfallaceae</taxon>
        <taxon>Desulfoscipio</taxon>
    </lineage>
</organism>
<evidence type="ECO:0000313" key="2">
    <source>
        <dbReference type="Proteomes" id="UP000199584"/>
    </source>
</evidence>
<protein>
    <submittedName>
        <fullName evidence="1">Uncharacterized protein</fullName>
    </submittedName>
</protein>
<accession>A0A1I6EC20</accession>
<keyword evidence="2" id="KW-1185">Reference proteome</keyword>